<dbReference type="PANTHER" id="PTHR37834">
    <property type="entry name" value="GDSL-LIKE LIPASE/ACYLHYDROLASE DOMAIN PROTEIN (AFU_ORTHOLOGUE AFUA_2G00620)"/>
    <property type="match status" value="1"/>
</dbReference>
<dbReference type="RefSeq" id="WP_338237954.1">
    <property type="nucleotide sequence ID" value="NZ_BQKE01000002.1"/>
</dbReference>
<dbReference type="AlphaFoldDB" id="A0AAN5AMU0"/>
<dbReference type="InterPro" id="IPR052762">
    <property type="entry name" value="PCW_deacetylase/CE"/>
</dbReference>
<protein>
    <recommendedName>
        <fullName evidence="5">SGNH hydrolase-type esterase domain-containing protein</fullName>
    </recommendedName>
</protein>
<dbReference type="EMBL" id="BQKE01000002">
    <property type="protein sequence ID" value="GJM62711.1"/>
    <property type="molecule type" value="Genomic_DNA"/>
</dbReference>
<dbReference type="Proteomes" id="UP001310022">
    <property type="component" value="Unassembled WGS sequence"/>
</dbReference>
<evidence type="ECO:0000313" key="3">
    <source>
        <dbReference type="EMBL" id="GJM62711.1"/>
    </source>
</evidence>
<evidence type="ECO:0000313" key="4">
    <source>
        <dbReference type="Proteomes" id="UP001310022"/>
    </source>
</evidence>
<gene>
    <name evidence="3" type="ORF">PEDI_32630</name>
</gene>
<name>A0AAN5AMU0_9BACT</name>
<sequence>MQTYLAQDDVFSYCGRFFNDQGIFWSAAAASRIRFRFKGTDLNIKSHFIPFPSRENYQYLRVILDGIDYGRFLLSADQKEIYLHHLTKTWHEVEIIKEQEAKAGLWGFVSVEAEAVLKSQLRASYRFWFVGDSLSNGWGSMVNEPYDGNWLEASSASVAFPALCASSFSADFQLDAISGFGVYRNWNTDSPLLLDCLDHVFLNFPQEIKQEQNEIFDAVIVALGTNDLSSGDHENPRLPFDEAMFKNYYLRIIDKLSLRQPQAHIILMNSPVYGDDRYGLLIRLLEEIKAALPLAFRKRTHLLSLPHLPLLGYWQHPGLGEQQIIAHCLTELLLDLGFKKACKG</sequence>
<accession>A0AAN5AMU0</accession>
<dbReference type="Gene3D" id="3.40.50.1110">
    <property type="entry name" value="SGNH hydrolase"/>
    <property type="match status" value="1"/>
</dbReference>
<proteinExistence type="predicted"/>
<evidence type="ECO:0000259" key="1">
    <source>
        <dbReference type="Pfam" id="PF13472"/>
    </source>
</evidence>
<dbReference type="Pfam" id="PF17996">
    <property type="entry name" value="CE2_N"/>
    <property type="match status" value="1"/>
</dbReference>
<dbReference type="GO" id="GO:0016788">
    <property type="term" value="F:hydrolase activity, acting on ester bonds"/>
    <property type="evidence" value="ECO:0007669"/>
    <property type="project" value="UniProtKB-ARBA"/>
</dbReference>
<dbReference type="Pfam" id="PF13472">
    <property type="entry name" value="Lipase_GDSL_2"/>
    <property type="match status" value="1"/>
</dbReference>
<dbReference type="InterPro" id="IPR040794">
    <property type="entry name" value="CE2_N"/>
</dbReference>
<dbReference type="PANTHER" id="PTHR37834:SF2">
    <property type="entry name" value="ESTERASE, SGNH HYDROLASE-TYPE"/>
    <property type="match status" value="1"/>
</dbReference>
<feature type="domain" description="Carbohydrate esterase 2 N-terminal" evidence="2">
    <location>
        <begin position="13"/>
        <end position="114"/>
    </location>
</feature>
<dbReference type="Gene3D" id="2.60.120.260">
    <property type="entry name" value="Galactose-binding domain-like"/>
    <property type="match status" value="1"/>
</dbReference>
<dbReference type="InterPro" id="IPR036514">
    <property type="entry name" value="SGNH_hydro_sf"/>
</dbReference>
<organism evidence="3 4">
    <name type="scientific">Persicobacter diffluens</name>
    <dbReference type="NCBI Taxonomy" id="981"/>
    <lineage>
        <taxon>Bacteria</taxon>
        <taxon>Pseudomonadati</taxon>
        <taxon>Bacteroidota</taxon>
        <taxon>Cytophagia</taxon>
        <taxon>Cytophagales</taxon>
        <taxon>Persicobacteraceae</taxon>
        <taxon>Persicobacter</taxon>
    </lineage>
</organism>
<feature type="domain" description="SGNH hydrolase-type esterase" evidence="1">
    <location>
        <begin position="129"/>
        <end position="315"/>
    </location>
</feature>
<dbReference type="InterPro" id="IPR013830">
    <property type="entry name" value="SGNH_hydro"/>
</dbReference>
<reference evidence="3 4" key="1">
    <citation type="submission" date="2021-12" db="EMBL/GenBank/DDBJ databases">
        <title>Genome sequencing of bacteria with rrn-lacking chromosome and rrn-plasmid.</title>
        <authorList>
            <person name="Anda M."/>
            <person name="Iwasaki W."/>
        </authorList>
    </citation>
    <scope>NUCLEOTIDE SEQUENCE [LARGE SCALE GENOMIC DNA]</scope>
    <source>
        <strain evidence="3 4">NBRC 15940</strain>
    </source>
</reference>
<dbReference type="SUPFAM" id="SSF52266">
    <property type="entry name" value="SGNH hydrolase"/>
    <property type="match status" value="1"/>
</dbReference>
<keyword evidence="4" id="KW-1185">Reference proteome</keyword>
<comment type="caution">
    <text evidence="3">The sequence shown here is derived from an EMBL/GenBank/DDBJ whole genome shotgun (WGS) entry which is preliminary data.</text>
</comment>
<evidence type="ECO:0000259" key="2">
    <source>
        <dbReference type="Pfam" id="PF17996"/>
    </source>
</evidence>
<evidence type="ECO:0008006" key="5">
    <source>
        <dbReference type="Google" id="ProtNLM"/>
    </source>
</evidence>